<sequence length="71" mass="8365">VNFEKFKGLDNIVTNLKEIFTYSSSRKKRWLEYLTLNTILHSTLPLFDKDDNFFNSENITNITLLPLPIKT</sequence>
<evidence type="ECO:0000313" key="2">
    <source>
        <dbReference type="Proteomes" id="UP000789920"/>
    </source>
</evidence>
<gene>
    <name evidence="1" type="ORF">RPERSI_LOCUS35176</name>
</gene>
<proteinExistence type="predicted"/>
<feature type="non-terminal residue" evidence="1">
    <location>
        <position position="71"/>
    </location>
</feature>
<organism evidence="1 2">
    <name type="scientific">Racocetra persica</name>
    <dbReference type="NCBI Taxonomy" id="160502"/>
    <lineage>
        <taxon>Eukaryota</taxon>
        <taxon>Fungi</taxon>
        <taxon>Fungi incertae sedis</taxon>
        <taxon>Mucoromycota</taxon>
        <taxon>Glomeromycotina</taxon>
        <taxon>Glomeromycetes</taxon>
        <taxon>Diversisporales</taxon>
        <taxon>Gigasporaceae</taxon>
        <taxon>Racocetra</taxon>
    </lineage>
</organism>
<comment type="caution">
    <text evidence="1">The sequence shown here is derived from an EMBL/GenBank/DDBJ whole genome shotgun (WGS) entry which is preliminary data.</text>
</comment>
<accession>A0ACA9SXJ0</accession>
<reference evidence="1" key="1">
    <citation type="submission" date="2021-06" db="EMBL/GenBank/DDBJ databases">
        <authorList>
            <person name="Kallberg Y."/>
            <person name="Tangrot J."/>
            <person name="Rosling A."/>
        </authorList>
    </citation>
    <scope>NUCLEOTIDE SEQUENCE</scope>
    <source>
        <strain evidence="1">MA461A</strain>
    </source>
</reference>
<dbReference type="Proteomes" id="UP000789920">
    <property type="component" value="Unassembled WGS sequence"/>
</dbReference>
<dbReference type="EMBL" id="CAJVQC010161217">
    <property type="protein sequence ID" value="CAG8848536.1"/>
    <property type="molecule type" value="Genomic_DNA"/>
</dbReference>
<feature type="non-terminal residue" evidence="1">
    <location>
        <position position="1"/>
    </location>
</feature>
<evidence type="ECO:0000313" key="1">
    <source>
        <dbReference type="EMBL" id="CAG8848536.1"/>
    </source>
</evidence>
<keyword evidence="2" id="KW-1185">Reference proteome</keyword>
<protein>
    <submittedName>
        <fullName evidence="1">11849_t:CDS:1</fullName>
    </submittedName>
</protein>
<name>A0ACA9SXJ0_9GLOM</name>